<dbReference type="Gene3D" id="3.30.710.10">
    <property type="entry name" value="Potassium Channel Kv1.1, Chain A"/>
    <property type="match status" value="1"/>
</dbReference>
<organism evidence="2 3">
    <name type="scientific">Rickenella mellea</name>
    <dbReference type="NCBI Taxonomy" id="50990"/>
    <lineage>
        <taxon>Eukaryota</taxon>
        <taxon>Fungi</taxon>
        <taxon>Dikarya</taxon>
        <taxon>Basidiomycota</taxon>
        <taxon>Agaricomycotina</taxon>
        <taxon>Agaricomycetes</taxon>
        <taxon>Hymenochaetales</taxon>
        <taxon>Rickenellaceae</taxon>
        <taxon>Rickenella</taxon>
    </lineage>
</organism>
<dbReference type="Proteomes" id="UP000294933">
    <property type="component" value="Unassembled WGS sequence"/>
</dbReference>
<name>A0A4Y7PL30_9AGAM</name>
<dbReference type="Pfam" id="PF00651">
    <property type="entry name" value="BTB"/>
    <property type="match status" value="1"/>
</dbReference>
<evidence type="ECO:0000313" key="3">
    <source>
        <dbReference type="Proteomes" id="UP000294933"/>
    </source>
</evidence>
<gene>
    <name evidence="2" type="ORF">BD410DRAFT_85521</name>
</gene>
<dbReference type="CDD" id="cd18186">
    <property type="entry name" value="BTB_POZ_ZBTB_KLHL-like"/>
    <property type="match status" value="1"/>
</dbReference>
<sequence>MSRCASPSNSTGTRHDTLYLPTGDVVLSARSTLEDHGLMLFRVHKFMMAHHSSIFKDMFALPTAVEDCNESYDGAHLVHMPDSAEDLESLLSVLYDPTRLPHKCQEFEFVVLGVLKLAIKYEIEPIRKHIITQVNAAWPSTLEEWDALQKRSEFIEELREESGILCTDALLPEPVLCIEIARLVPQDVHISPVAFYQLSRTSPHDNWDHAGTGENAFRSARWDNLRHSDYLRLLRGRETVCNSLAHLEAQMRYLAESCQSISSCLSAYDKIWREIYSEVYKDNDPLRTLCMMDRPGYQPPDQLCEDCLSEFYEMLGGLRAGMWRAWNRDFELTGPN</sequence>
<proteinExistence type="predicted"/>
<dbReference type="InterPro" id="IPR011333">
    <property type="entry name" value="SKP1/BTB/POZ_sf"/>
</dbReference>
<dbReference type="InterPro" id="IPR000210">
    <property type="entry name" value="BTB/POZ_dom"/>
</dbReference>
<keyword evidence="3" id="KW-1185">Reference proteome</keyword>
<feature type="domain" description="BTB" evidence="1">
    <location>
        <begin position="23"/>
        <end position="96"/>
    </location>
</feature>
<protein>
    <recommendedName>
        <fullName evidence="1">BTB domain-containing protein</fullName>
    </recommendedName>
</protein>
<dbReference type="STRING" id="50990.A0A4Y7PL30"/>
<evidence type="ECO:0000259" key="1">
    <source>
        <dbReference type="PROSITE" id="PS50097"/>
    </source>
</evidence>
<dbReference type="PROSITE" id="PS50097">
    <property type="entry name" value="BTB"/>
    <property type="match status" value="1"/>
</dbReference>
<dbReference type="OrthoDB" id="3268787at2759"/>
<dbReference type="EMBL" id="ML170261">
    <property type="protein sequence ID" value="TDL15828.1"/>
    <property type="molecule type" value="Genomic_DNA"/>
</dbReference>
<dbReference type="SUPFAM" id="SSF54695">
    <property type="entry name" value="POZ domain"/>
    <property type="match status" value="1"/>
</dbReference>
<dbReference type="AlphaFoldDB" id="A0A4Y7PL30"/>
<accession>A0A4Y7PL30</accession>
<dbReference type="VEuPathDB" id="FungiDB:BD410DRAFT_85521"/>
<evidence type="ECO:0000313" key="2">
    <source>
        <dbReference type="EMBL" id="TDL15828.1"/>
    </source>
</evidence>
<reference evidence="2 3" key="1">
    <citation type="submission" date="2018-06" db="EMBL/GenBank/DDBJ databases">
        <title>A transcriptomic atlas of mushroom development highlights an independent origin of complex multicellularity.</title>
        <authorList>
            <consortium name="DOE Joint Genome Institute"/>
            <person name="Krizsan K."/>
            <person name="Almasi E."/>
            <person name="Merenyi Z."/>
            <person name="Sahu N."/>
            <person name="Viragh M."/>
            <person name="Koszo T."/>
            <person name="Mondo S."/>
            <person name="Kiss B."/>
            <person name="Balint B."/>
            <person name="Kues U."/>
            <person name="Barry K."/>
            <person name="Hegedus J.C."/>
            <person name="Henrissat B."/>
            <person name="Johnson J."/>
            <person name="Lipzen A."/>
            <person name="Ohm R."/>
            <person name="Nagy I."/>
            <person name="Pangilinan J."/>
            <person name="Yan J."/>
            <person name="Xiong Y."/>
            <person name="Grigoriev I.V."/>
            <person name="Hibbett D.S."/>
            <person name="Nagy L.G."/>
        </authorList>
    </citation>
    <scope>NUCLEOTIDE SEQUENCE [LARGE SCALE GENOMIC DNA]</scope>
    <source>
        <strain evidence="2 3">SZMC22713</strain>
    </source>
</reference>